<keyword evidence="2" id="KW-1185">Reference proteome</keyword>
<proteinExistence type="predicted"/>
<protein>
    <submittedName>
        <fullName evidence="1">Uncharacterized protein</fullName>
    </submittedName>
</protein>
<comment type="caution">
    <text evidence="1">The sequence shown here is derived from an EMBL/GenBank/DDBJ whole genome shotgun (WGS) entry which is preliminary data.</text>
</comment>
<dbReference type="OrthoDB" id="1421592at2"/>
<dbReference type="EMBL" id="VDCS01000033">
    <property type="protein sequence ID" value="TNJ40993.1"/>
    <property type="molecule type" value="Genomic_DNA"/>
</dbReference>
<organism evidence="1 2">
    <name type="scientific">Allotamlana fucoidanivorans</name>
    <dbReference type="NCBI Taxonomy" id="2583814"/>
    <lineage>
        <taxon>Bacteria</taxon>
        <taxon>Pseudomonadati</taxon>
        <taxon>Bacteroidota</taxon>
        <taxon>Flavobacteriia</taxon>
        <taxon>Flavobacteriales</taxon>
        <taxon>Flavobacteriaceae</taxon>
        <taxon>Allotamlana</taxon>
    </lineage>
</organism>
<name>A0A5C4SCF6_9FLAO</name>
<reference evidence="1 2" key="1">
    <citation type="submission" date="2019-05" db="EMBL/GenBank/DDBJ databases">
        <title>Tamlana fucoidanivorans sp. nov., isolated from the surface of algae collected from Fujian province in China.</title>
        <authorList>
            <person name="Li J."/>
        </authorList>
    </citation>
    <scope>NUCLEOTIDE SEQUENCE [LARGE SCALE GENOMIC DNA]</scope>
    <source>
        <strain evidence="1 2">CW2-9</strain>
    </source>
</reference>
<gene>
    <name evidence="1" type="ORF">FGF67_16635</name>
</gene>
<accession>A0A5C4SCF6</accession>
<dbReference type="Proteomes" id="UP000308713">
    <property type="component" value="Unassembled WGS sequence"/>
</dbReference>
<sequence length="231" mass="27620">MIKKTSLILIMGILSFFGFKSNKTDNITYEKQIEVFKALGYEFADGVTKEMILTDGYGEPMWDQIRKERLKQIEEKPFSRLYFYYGWRSPKIPTLNFSDKCIWFDLEFIDSPEQYIWFMKRMGTITDGEIEYTEISIVVDDENYEWIHFKVNGISKKWKLQKVGYIADSFFKRFSYLPDELKTKGKYTYYDDGGQQFVIDYATESEQKEFNEKTGLNREWLDDGNHFNEPK</sequence>
<evidence type="ECO:0000313" key="1">
    <source>
        <dbReference type="EMBL" id="TNJ40993.1"/>
    </source>
</evidence>
<evidence type="ECO:0000313" key="2">
    <source>
        <dbReference type="Proteomes" id="UP000308713"/>
    </source>
</evidence>
<dbReference type="AlphaFoldDB" id="A0A5C4SCF6"/>
<dbReference type="RefSeq" id="WP_139698883.1">
    <property type="nucleotide sequence ID" value="NZ_CP074074.1"/>
</dbReference>